<dbReference type="EMBL" id="LGKG01000101">
    <property type="protein sequence ID" value="KPC64329.1"/>
    <property type="molecule type" value="Genomic_DNA"/>
</dbReference>
<dbReference type="CDD" id="cd00518">
    <property type="entry name" value="H2MP"/>
    <property type="match status" value="1"/>
</dbReference>
<dbReference type="Gene3D" id="3.40.50.1450">
    <property type="entry name" value="HybD-like"/>
    <property type="match status" value="1"/>
</dbReference>
<comment type="caution">
    <text evidence="5">The sequence shown here is derived from an EMBL/GenBank/DDBJ whole genome shotgun (WGS) entry which is preliminary data.</text>
</comment>
<evidence type="ECO:0000313" key="5">
    <source>
        <dbReference type="EMBL" id="KPC64329.1"/>
    </source>
</evidence>
<dbReference type="GO" id="GO:0016485">
    <property type="term" value="P:protein processing"/>
    <property type="evidence" value="ECO:0007669"/>
    <property type="project" value="TreeGrafter"/>
</dbReference>
<keyword evidence="2" id="KW-0645">Protease</keyword>
<dbReference type="GO" id="GO:0008047">
    <property type="term" value="F:enzyme activator activity"/>
    <property type="evidence" value="ECO:0007669"/>
    <property type="project" value="InterPro"/>
</dbReference>
<dbReference type="Pfam" id="PF01750">
    <property type="entry name" value="HycI"/>
    <property type="match status" value="1"/>
</dbReference>
<dbReference type="PANTHER" id="PTHR30302">
    <property type="entry name" value="HYDROGENASE 1 MATURATION PROTEASE"/>
    <property type="match status" value="1"/>
</dbReference>
<dbReference type="NCBIfam" id="TIGR00072">
    <property type="entry name" value="hydrog_prot"/>
    <property type="match status" value="1"/>
</dbReference>
<proteinExistence type="inferred from homology"/>
<dbReference type="SUPFAM" id="SSF53163">
    <property type="entry name" value="HybD-like"/>
    <property type="match status" value="1"/>
</dbReference>
<dbReference type="InterPro" id="IPR000671">
    <property type="entry name" value="Peptidase_A31"/>
</dbReference>
<protein>
    <submittedName>
        <fullName evidence="5">Peptidase M52</fullName>
    </submittedName>
</protein>
<dbReference type="RefSeq" id="WP_053923725.1">
    <property type="nucleotide sequence ID" value="NZ_LGKG01000101.1"/>
</dbReference>
<name>A0A0N0H1A6_9ACTN</name>
<evidence type="ECO:0000256" key="1">
    <source>
        <dbReference type="ARBA" id="ARBA00006814"/>
    </source>
</evidence>
<dbReference type="InterPro" id="IPR023430">
    <property type="entry name" value="Pept_HybD-like_dom_sf"/>
</dbReference>
<gene>
    <name evidence="5" type="ORF">ADL29_12475</name>
</gene>
<dbReference type="Proteomes" id="UP000037982">
    <property type="component" value="Unassembled WGS sequence"/>
</dbReference>
<evidence type="ECO:0000256" key="2">
    <source>
        <dbReference type="ARBA" id="ARBA00022670"/>
    </source>
</evidence>
<accession>A0A0N0H1A6</accession>
<organism evidence="5 6">
    <name type="scientific">Streptomyces chattanoogensis</name>
    <dbReference type="NCBI Taxonomy" id="66876"/>
    <lineage>
        <taxon>Bacteria</taxon>
        <taxon>Bacillati</taxon>
        <taxon>Actinomycetota</taxon>
        <taxon>Actinomycetes</taxon>
        <taxon>Kitasatosporales</taxon>
        <taxon>Streptomycetaceae</taxon>
        <taxon>Streptomyces</taxon>
    </lineage>
</organism>
<reference evidence="6" key="1">
    <citation type="submission" date="2015-07" db="EMBL/GenBank/DDBJ databases">
        <authorList>
            <person name="Ju K.-S."/>
            <person name="Doroghazi J.R."/>
            <person name="Metcalf W.W."/>
        </authorList>
    </citation>
    <scope>NUCLEOTIDE SEQUENCE [LARGE SCALE GENOMIC DNA]</scope>
    <source>
        <strain evidence="6">NRRL ISP-5002</strain>
    </source>
</reference>
<dbReference type="AlphaFoldDB" id="A0A0N0H1A6"/>
<dbReference type="PANTHER" id="PTHR30302:SF1">
    <property type="entry name" value="HYDROGENASE 2 MATURATION PROTEASE"/>
    <property type="match status" value="1"/>
</dbReference>
<keyword evidence="4" id="KW-0378">Hydrolase</keyword>
<dbReference type="PATRIC" id="fig|66876.3.peg.2739"/>
<keyword evidence="6" id="KW-1185">Reference proteome</keyword>
<keyword evidence="3" id="KW-0064">Aspartyl protease</keyword>
<dbReference type="GO" id="GO:0004190">
    <property type="term" value="F:aspartic-type endopeptidase activity"/>
    <property type="evidence" value="ECO:0007669"/>
    <property type="project" value="UniProtKB-KW"/>
</dbReference>
<evidence type="ECO:0000256" key="4">
    <source>
        <dbReference type="ARBA" id="ARBA00022801"/>
    </source>
</evidence>
<sequence length="168" mass="18136">MDVSPATPRIAVIGVGNDYRRDDGVGWAIVAGLAQREVQRPLPHGTRLTLTDGEPTRLINAWEGADLAILVDAARVRPARPGRIHRLQLHDDRWRTPHRETSSHGFTLGDAVQLARTLGRLPGALLVYAVEVADTSHGTGLSPHVSAAVEPVIARIQEDLAHRSPAGQ</sequence>
<evidence type="ECO:0000256" key="3">
    <source>
        <dbReference type="ARBA" id="ARBA00022750"/>
    </source>
</evidence>
<evidence type="ECO:0000313" key="6">
    <source>
        <dbReference type="Proteomes" id="UP000037982"/>
    </source>
</evidence>
<comment type="similarity">
    <text evidence="1">Belongs to the peptidase A31 family.</text>
</comment>